<evidence type="ECO:0000313" key="3">
    <source>
        <dbReference type="Proteomes" id="UP000030147"/>
    </source>
</evidence>
<proteinExistence type="predicted"/>
<accession>A0A0A2TKV4</accession>
<reference evidence="2 3" key="1">
    <citation type="journal article" date="2015" name="Stand. Genomic Sci.">
        <title>High quality draft genome sequence of the moderately halophilic bacterium Pontibacillus yanchengensis Y32(T) and comparison among Pontibacillus genomes.</title>
        <authorList>
            <person name="Huang J."/>
            <person name="Qiao Z.X."/>
            <person name="Tang J.W."/>
            <person name="Wang G."/>
        </authorList>
    </citation>
    <scope>NUCLEOTIDE SEQUENCE [LARGE SCALE GENOMIC DNA]</scope>
    <source>
        <strain evidence="2 3">Y32</strain>
    </source>
</reference>
<gene>
    <name evidence="2" type="ORF">N782_00670</name>
</gene>
<dbReference type="AlphaFoldDB" id="A0A0A2TKV4"/>
<sequence>MVVLPQVGGTEGQVPRLTGWDGGTGSSSHLGLFQLNKLVNAVVMSYCHYHDIVEGAMLHV</sequence>
<evidence type="ECO:0000313" key="2">
    <source>
        <dbReference type="EMBL" id="KGP74701.1"/>
    </source>
</evidence>
<dbReference type="Proteomes" id="UP000030147">
    <property type="component" value="Unassembled WGS sequence"/>
</dbReference>
<comment type="caution">
    <text evidence="2">The sequence shown here is derived from an EMBL/GenBank/DDBJ whole genome shotgun (WGS) entry which is preliminary data.</text>
</comment>
<dbReference type="STRING" id="1385514.N782_00670"/>
<keyword evidence="3" id="KW-1185">Reference proteome</keyword>
<name>A0A0A2TKV4_9BACI</name>
<protein>
    <submittedName>
        <fullName evidence="2">Uncharacterized protein</fullName>
    </submittedName>
</protein>
<organism evidence="2 3">
    <name type="scientific">Pontibacillus yanchengensis Y32</name>
    <dbReference type="NCBI Taxonomy" id="1385514"/>
    <lineage>
        <taxon>Bacteria</taxon>
        <taxon>Bacillati</taxon>
        <taxon>Bacillota</taxon>
        <taxon>Bacilli</taxon>
        <taxon>Bacillales</taxon>
        <taxon>Bacillaceae</taxon>
        <taxon>Pontibacillus</taxon>
    </lineage>
</organism>
<dbReference type="EMBL" id="AVBF01000001">
    <property type="protein sequence ID" value="KGP74701.1"/>
    <property type="molecule type" value="Genomic_DNA"/>
</dbReference>
<evidence type="ECO:0000256" key="1">
    <source>
        <dbReference type="SAM" id="MobiDB-lite"/>
    </source>
</evidence>
<feature type="region of interest" description="Disordered" evidence="1">
    <location>
        <begin position="1"/>
        <end position="20"/>
    </location>
</feature>